<dbReference type="HAMAP" id="MF_01970">
    <property type="entry name" value="Kynureninase"/>
    <property type="match status" value="1"/>
</dbReference>
<comment type="subunit">
    <text evidence="4 6">Homodimer.</text>
</comment>
<feature type="binding site" evidence="4">
    <location>
        <position position="204"/>
    </location>
    <ligand>
        <name>pyridoxal 5'-phosphate</name>
        <dbReference type="ChEBI" id="CHEBI:597326"/>
    </ligand>
</feature>
<dbReference type="GO" id="GO:0019441">
    <property type="term" value="P:L-tryptophan catabolic process to kynurenine"/>
    <property type="evidence" value="ECO:0007669"/>
    <property type="project" value="TreeGrafter"/>
</dbReference>
<dbReference type="GO" id="GO:0030170">
    <property type="term" value="F:pyridoxal phosphate binding"/>
    <property type="evidence" value="ECO:0007669"/>
    <property type="project" value="UniProtKB-UniRule"/>
</dbReference>
<sequence length="417" mass="45425">MTDTRNLTRDALAAMDAADPLAPLRDEFDLPEGVIYLDGNSLGAAPKAAMARAERLIRQEWATDLIKSWNTAGWYELPRRLGNKLAPLVGAGDDEVLVTDATGVNLFKVLAAALALRPERRVIVMEGSNFPTDNYMAQGLVDFLGRGHEIRFAEKDEIMDAIDDTVAAVCLTHVHYKTGHLLDMAAITEKAHKAGAIAIWDLCHSAGALPVDLNGAKADFAVGCGYKYLNGGPGAPAFLFVAKRHQEAARQPLTGWWSHKAPFDFTRDYAPAPALTKFLTGTQPITSLALVEAGLDVFLKTDMAAIRKKSQALTGLFIDLADERLARFGVTVATPRDADARGSQVALSFADGGYPVIKALIERGVIGDFRAPDIMRFGFTPLYTRYTDVWDAIETLAYILDSGLWREARFRAQDAVT</sequence>
<dbReference type="AlphaFoldDB" id="A0AAE9XSC8"/>
<evidence type="ECO:0000256" key="3">
    <source>
        <dbReference type="ARBA" id="ARBA00022898"/>
    </source>
</evidence>
<dbReference type="GO" id="GO:0009435">
    <property type="term" value="P:NAD+ biosynthetic process"/>
    <property type="evidence" value="ECO:0007669"/>
    <property type="project" value="UniProtKB-UniRule"/>
</dbReference>
<comment type="pathway">
    <text evidence="4 6">Cofactor biosynthesis; NAD(+) biosynthesis; quinolinate from L-kynurenine: step 2/3.</text>
</comment>
<comment type="cofactor">
    <cofactor evidence="4 6">
        <name>pyridoxal 5'-phosphate</name>
        <dbReference type="ChEBI" id="CHEBI:597326"/>
    </cofactor>
</comment>
<dbReference type="InterPro" id="IPR015422">
    <property type="entry name" value="PyrdxlP-dep_Trfase_small"/>
</dbReference>
<gene>
    <name evidence="4 7" type="primary">kynU</name>
    <name evidence="7" type="ORF">PH603_06075</name>
</gene>
<dbReference type="Gene3D" id="3.90.1150.10">
    <property type="entry name" value="Aspartate Aminotransferase, domain 1"/>
    <property type="match status" value="1"/>
</dbReference>
<dbReference type="GO" id="GO:0030429">
    <property type="term" value="F:kynureninase activity"/>
    <property type="evidence" value="ECO:0007669"/>
    <property type="project" value="UniProtKB-UniRule"/>
</dbReference>
<dbReference type="PIRSF" id="PIRSF038800">
    <property type="entry name" value="KYNU"/>
    <property type="match status" value="1"/>
</dbReference>
<keyword evidence="8" id="KW-1185">Reference proteome</keyword>
<dbReference type="SUPFAM" id="SSF53383">
    <property type="entry name" value="PLP-dependent transferases"/>
    <property type="match status" value="1"/>
</dbReference>
<feature type="binding site" evidence="4">
    <location>
        <position position="172"/>
    </location>
    <ligand>
        <name>pyridoxal 5'-phosphate</name>
        <dbReference type="ChEBI" id="CHEBI:597326"/>
    </ligand>
</feature>
<dbReference type="InterPro" id="IPR015424">
    <property type="entry name" value="PyrdxlP-dep_Trfase"/>
</dbReference>
<feature type="binding site" evidence="4">
    <location>
        <position position="282"/>
    </location>
    <ligand>
        <name>pyridoxal 5'-phosphate</name>
        <dbReference type="ChEBI" id="CHEBI:597326"/>
    </ligand>
</feature>
<keyword evidence="2 4" id="KW-0378">Hydrolase</keyword>
<reference evidence="7" key="1">
    <citation type="submission" date="2023-01" db="EMBL/GenBank/DDBJ databases">
        <title>The genome sequence of Kordiimonadaceae bacterium 6D33.</title>
        <authorList>
            <person name="Liu Y."/>
        </authorList>
    </citation>
    <scope>NUCLEOTIDE SEQUENCE</scope>
    <source>
        <strain evidence="7">6D33</strain>
    </source>
</reference>
<evidence type="ECO:0000256" key="6">
    <source>
        <dbReference type="PIRNR" id="PIRNR038800"/>
    </source>
</evidence>
<evidence type="ECO:0000256" key="2">
    <source>
        <dbReference type="ARBA" id="ARBA00022801"/>
    </source>
</evidence>
<dbReference type="EC" id="3.7.1.3" evidence="4 5"/>
<evidence type="ECO:0000313" key="8">
    <source>
        <dbReference type="Proteomes" id="UP001217500"/>
    </source>
</evidence>
<feature type="modified residue" description="N6-(pyridoxal phosphate)lysine" evidence="4">
    <location>
        <position position="227"/>
    </location>
</feature>
<dbReference type="Gene3D" id="3.40.640.10">
    <property type="entry name" value="Type I PLP-dependent aspartate aminotransferase-like (Major domain)"/>
    <property type="match status" value="1"/>
</dbReference>
<dbReference type="GO" id="GO:0005737">
    <property type="term" value="C:cytoplasm"/>
    <property type="evidence" value="ECO:0007669"/>
    <property type="project" value="UniProtKB-UniRule"/>
</dbReference>
<comment type="function">
    <text evidence="4 6">Catalyzes the cleavage of L-kynurenine (L-Kyn) and L-3-hydroxykynurenine (L-3OHKyn) into anthranilic acid (AA) and 3-hydroxyanthranilic acid (3-OHAA), respectively.</text>
</comment>
<comment type="pathway">
    <text evidence="4 6">Amino-acid degradation; L-kynurenine degradation; L-alanine and anthranilate from L-kynurenine: step 1/1.</text>
</comment>
<comment type="caution">
    <text evidence="4">Lacks conserved residue(s) required for the propagation of feature annotation.</text>
</comment>
<dbReference type="PANTHER" id="PTHR14084:SF0">
    <property type="entry name" value="KYNURENINASE"/>
    <property type="match status" value="1"/>
</dbReference>
<feature type="binding site" evidence="4">
    <location>
        <position position="226"/>
    </location>
    <ligand>
        <name>pyridoxal 5'-phosphate</name>
        <dbReference type="ChEBI" id="CHEBI:597326"/>
    </ligand>
</feature>
<dbReference type="InterPro" id="IPR015421">
    <property type="entry name" value="PyrdxlP-dep_Trfase_major"/>
</dbReference>
<organism evidence="7 8">
    <name type="scientific">Gimibacter soli</name>
    <dbReference type="NCBI Taxonomy" id="3024400"/>
    <lineage>
        <taxon>Bacteria</taxon>
        <taxon>Pseudomonadati</taxon>
        <taxon>Pseudomonadota</taxon>
        <taxon>Alphaproteobacteria</taxon>
        <taxon>Kordiimonadales</taxon>
        <taxon>Temperatibacteraceae</taxon>
        <taxon>Gimibacter</taxon>
    </lineage>
</organism>
<evidence type="ECO:0000256" key="4">
    <source>
        <dbReference type="HAMAP-Rule" id="MF_01970"/>
    </source>
</evidence>
<dbReference type="InterPro" id="IPR010111">
    <property type="entry name" value="Kynureninase"/>
</dbReference>
<dbReference type="NCBIfam" id="TIGR01814">
    <property type="entry name" value="kynureninase"/>
    <property type="match status" value="1"/>
</dbReference>
<comment type="catalytic activity">
    <reaction evidence="4 6">
        <text>L-kynurenine + H2O = anthranilate + L-alanine + H(+)</text>
        <dbReference type="Rhea" id="RHEA:16813"/>
        <dbReference type="ChEBI" id="CHEBI:15377"/>
        <dbReference type="ChEBI" id="CHEBI:15378"/>
        <dbReference type="ChEBI" id="CHEBI:16567"/>
        <dbReference type="ChEBI" id="CHEBI:57959"/>
        <dbReference type="ChEBI" id="CHEBI:57972"/>
        <dbReference type="EC" id="3.7.1.3"/>
    </reaction>
</comment>
<dbReference type="RefSeq" id="WP_289505121.1">
    <property type="nucleotide sequence ID" value="NZ_CP116805.1"/>
</dbReference>
<evidence type="ECO:0000256" key="1">
    <source>
        <dbReference type="ARBA" id="ARBA00022642"/>
    </source>
</evidence>
<name>A0AAE9XSC8_9PROT</name>
<dbReference type="PANTHER" id="PTHR14084">
    <property type="entry name" value="KYNURENINASE"/>
    <property type="match status" value="1"/>
</dbReference>
<dbReference type="FunFam" id="3.40.640.10:FF:000107">
    <property type="entry name" value="Kynureninase"/>
    <property type="match status" value="1"/>
</dbReference>
<dbReference type="Proteomes" id="UP001217500">
    <property type="component" value="Chromosome"/>
</dbReference>
<keyword evidence="3 4" id="KW-0663">Pyridoxal phosphate</keyword>
<feature type="binding site" evidence="4">
    <location>
        <position position="201"/>
    </location>
    <ligand>
        <name>pyridoxal 5'-phosphate</name>
        <dbReference type="ChEBI" id="CHEBI:597326"/>
    </ligand>
</feature>
<evidence type="ECO:0000313" key="7">
    <source>
        <dbReference type="EMBL" id="WCL55324.1"/>
    </source>
</evidence>
<evidence type="ECO:0000256" key="5">
    <source>
        <dbReference type="NCBIfam" id="TIGR01814"/>
    </source>
</evidence>
<feature type="binding site" evidence="4">
    <location>
        <begin position="130"/>
        <end position="133"/>
    </location>
    <ligand>
        <name>pyridoxal 5'-phosphate</name>
        <dbReference type="ChEBI" id="CHEBI:597326"/>
    </ligand>
</feature>
<comment type="catalytic activity">
    <reaction evidence="6">
        <text>3-hydroxy-L-kynurenine + H2O = 3-hydroxyanthranilate + L-alanine + H(+)</text>
        <dbReference type="Rhea" id="RHEA:25143"/>
        <dbReference type="ChEBI" id="CHEBI:15377"/>
        <dbReference type="ChEBI" id="CHEBI:15378"/>
        <dbReference type="ChEBI" id="CHEBI:36559"/>
        <dbReference type="ChEBI" id="CHEBI:57972"/>
        <dbReference type="ChEBI" id="CHEBI:58125"/>
        <dbReference type="EC" id="3.7.1.3"/>
    </reaction>
</comment>
<dbReference type="KEGG" id="gso:PH603_06075"/>
<dbReference type="Pfam" id="PF22580">
    <property type="entry name" value="KYNU_C"/>
    <property type="match status" value="1"/>
</dbReference>
<keyword evidence="1 4" id="KW-0662">Pyridine nucleotide biosynthesis</keyword>
<proteinExistence type="inferred from homology"/>
<comment type="similarity">
    <text evidence="4 6">Belongs to the kynureninase family.</text>
</comment>
<feature type="binding site" evidence="4">
    <location>
        <position position="256"/>
    </location>
    <ligand>
        <name>pyridoxal 5'-phosphate</name>
        <dbReference type="ChEBI" id="CHEBI:597326"/>
    </ligand>
</feature>
<protein>
    <recommendedName>
        <fullName evidence="4 5">Kynureninase</fullName>
        <ecNumber evidence="4 5">3.7.1.3</ecNumber>
    </recommendedName>
    <alternativeName>
        <fullName evidence="4">L-kynurenine hydrolase</fullName>
    </alternativeName>
</protein>
<dbReference type="GO" id="GO:0097053">
    <property type="term" value="P:L-kynurenine catabolic process"/>
    <property type="evidence" value="ECO:0007669"/>
    <property type="project" value="UniProtKB-UniRule"/>
</dbReference>
<dbReference type="GO" id="GO:0019805">
    <property type="term" value="P:quinolinate biosynthetic process"/>
    <property type="evidence" value="ECO:0007669"/>
    <property type="project" value="UniProtKB-UniRule"/>
</dbReference>
<feature type="binding site" evidence="4">
    <location>
        <position position="102"/>
    </location>
    <ligand>
        <name>pyridoxal 5'-phosphate</name>
        <dbReference type="ChEBI" id="CHEBI:597326"/>
    </ligand>
</feature>
<accession>A0AAE9XSC8</accession>
<dbReference type="GO" id="GO:0043420">
    <property type="term" value="P:anthranilate metabolic process"/>
    <property type="evidence" value="ECO:0007669"/>
    <property type="project" value="TreeGrafter"/>
</dbReference>
<dbReference type="EMBL" id="CP116805">
    <property type="protein sequence ID" value="WCL55324.1"/>
    <property type="molecule type" value="Genomic_DNA"/>
</dbReference>